<organism evidence="1 2">
    <name type="scientific">Bilifractor porci</name>
    <dbReference type="NCBI Taxonomy" id="2606636"/>
    <lineage>
        <taxon>Bacteria</taxon>
        <taxon>Bacillati</taxon>
        <taxon>Bacillota</taxon>
        <taxon>Clostridia</taxon>
        <taxon>Lachnospirales</taxon>
        <taxon>Lachnospiraceae</taxon>
        <taxon>Bilifractor</taxon>
    </lineage>
</organism>
<dbReference type="RefSeq" id="WP_154456755.1">
    <property type="nucleotide sequence ID" value="NZ_VUMV01000001.1"/>
</dbReference>
<evidence type="ECO:0000313" key="1">
    <source>
        <dbReference type="EMBL" id="MST80944.1"/>
    </source>
</evidence>
<dbReference type="EMBL" id="VUMV01000001">
    <property type="protein sequence ID" value="MST80944.1"/>
    <property type="molecule type" value="Genomic_DNA"/>
</dbReference>
<dbReference type="AlphaFoldDB" id="A0A7X2P672"/>
<reference evidence="1 2" key="1">
    <citation type="submission" date="2019-08" db="EMBL/GenBank/DDBJ databases">
        <title>In-depth cultivation of the pig gut microbiome towards novel bacterial diversity and tailored functional studies.</title>
        <authorList>
            <person name="Wylensek D."/>
            <person name="Hitch T.C.A."/>
            <person name="Clavel T."/>
        </authorList>
    </citation>
    <scope>NUCLEOTIDE SEQUENCE [LARGE SCALE GENOMIC DNA]</scope>
    <source>
        <strain evidence="1 2">Oil+RF-744-WCA-WT-13</strain>
    </source>
</reference>
<keyword evidence="2" id="KW-1185">Reference proteome</keyword>
<protein>
    <submittedName>
        <fullName evidence="1">Uncharacterized protein</fullName>
    </submittedName>
</protein>
<proteinExistence type="predicted"/>
<evidence type="ECO:0000313" key="2">
    <source>
        <dbReference type="Proteomes" id="UP000466864"/>
    </source>
</evidence>
<name>A0A7X2P672_9FIRM</name>
<sequence length="111" mass="12881">MIRFAEHLYVGETAARKKKKYIREIRDGKFRPDLYLITYSASDRDMLDIVCSVYLRQEALRKRLPEIVGIACGRSEALELVRKMVEDCFAAVGNCNVRDYLKSLETSKEEN</sequence>
<accession>A0A7X2P672</accession>
<dbReference type="Proteomes" id="UP000466864">
    <property type="component" value="Unassembled WGS sequence"/>
</dbReference>
<gene>
    <name evidence="1" type="ORF">FYJ60_01150</name>
</gene>
<comment type="caution">
    <text evidence="1">The sequence shown here is derived from an EMBL/GenBank/DDBJ whole genome shotgun (WGS) entry which is preliminary data.</text>
</comment>